<dbReference type="PANTHER" id="PTHR30469">
    <property type="entry name" value="MULTIDRUG RESISTANCE PROTEIN MDTA"/>
    <property type="match status" value="1"/>
</dbReference>
<feature type="chain" id="PRO_5045693545" evidence="3">
    <location>
        <begin position="22"/>
        <end position="360"/>
    </location>
</feature>
<feature type="domain" description="CusB-like beta-barrel" evidence="4">
    <location>
        <begin position="209"/>
        <end position="278"/>
    </location>
</feature>
<organism evidence="6 7">
    <name type="scientific">Salinimicrobium gaetbulicola</name>
    <dbReference type="NCBI Taxonomy" id="999702"/>
    <lineage>
        <taxon>Bacteria</taxon>
        <taxon>Pseudomonadati</taxon>
        <taxon>Bacteroidota</taxon>
        <taxon>Flavobacteriia</taxon>
        <taxon>Flavobacteriales</taxon>
        <taxon>Flavobacteriaceae</taxon>
        <taxon>Salinimicrobium</taxon>
    </lineage>
</organism>
<comment type="caution">
    <text evidence="6">The sequence shown here is derived from an EMBL/GenBank/DDBJ whole genome shotgun (WGS) entry which is preliminary data.</text>
</comment>
<dbReference type="Pfam" id="PF25954">
    <property type="entry name" value="Beta-barrel_RND_2"/>
    <property type="match status" value="1"/>
</dbReference>
<dbReference type="Gene3D" id="2.40.420.20">
    <property type="match status" value="1"/>
</dbReference>
<dbReference type="RefSeq" id="WP_380737076.1">
    <property type="nucleotide sequence ID" value="NZ_JBHTJP010000032.1"/>
</dbReference>
<evidence type="ECO:0000313" key="6">
    <source>
        <dbReference type="EMBL" id="MFD0976043.1"/>
    </source>
</evidence>
<comment type="similarity">
    <text evidence="1">Belongs to the membrane fusion protein (MFP) (TC 8.A.1) family.</text>
</comment>
<dbReference type="InterPro" id="IPR006143">
    <property type="entry name" value="RND_pump_MFP"/>
</dbReference>
<evidence type="ECO:0000259" key="5">
    <source>
        <dbReference type="Pfam" id="PF25973"/>
    </source>
</evidence>
<protein>
    <submittedName>
        <fullName evidence="6">Efflux RND transporter periplasmic adaptor subunit</fullName>
    </submittedName>
</protein>
<dbReference type="Gene3D" id="2.40.30.170">
    <property type="match status" value="1"/>
</dbReference>
<evidence type="ECO:0000256" key="1">
    <source>
        <dbReference type="ARBA" id="ARBA00009477"/>
    </source>
</evidence>
<dbReference type="InterPro" id="IPR058792">
    <property type="entry name" value="Beta-barrel_RND_2"/>
</dbReference>
<accession>A0ABW3IDD9</accession>
<evidence type="ECO:0000313" key="7">
    <source>
        <dbReference type="Proteomes" id="UP001597100"/>
    </source>
</evidence>
<keyword evidence="2" id="KW-0175">Coiled coil</keyword>
<dbReference type="Gene3D" id="2.40.50.100">
    <property type="match status" value="1"/>
</dbReference>
<gene>
    <name evidence="6" type="ORF">ACFQ1G_04485</name>
</gene>
<dbReference type="EMBL" id="JBHTJP010000032">
    <property type="protein sequence ID" value="MFD0976043.1"/>
    <property type="molecule type" value="Genomic_DNA"/>
</dbReference>
<reference evidence="7" key="1">
    <citation type="journal article" date="2019" name="Int. J. Syst. Evol. Microbiol.">
        <title>The Global Catalogue of Microorganisms (GCM) 10K type strain sequencing project: providing services to taxonomists for standard genome sequencing and annotation.</title>
        <authorList>
            <consortium name="The Broad Institute Genomics Platform"/>
            <consortium name="The Broad Institute Genome Sequencing Center for Infectious Disease"/>
            <person name="Wu L."/>
            <person name="Ma J."/>
        </authorList>
    </citation>
    <scope>NUCLEOTIDE SEQUENCE [LARGE SCALE GENOMIC DNA]</scope>
    <source>
        <strain evidence="7">CCUG 60898</strain>
    </source>
</reference>
<evidence type="ECO:0000256" key="2">
    <source>
        <dbReference type="SAM" id="Coils"/>
    </source>
</evidence>
<dbReference type="Pfam" id="PF25973">
    <property type="entry name" value="BSH_CzcB"/>
    <property type="match status" value="1"/>
</dbReference>
<sequence>MKRTIYTLAIAGLILFTTACGNDDKKQVADKGPAVEVQVETPAAAGERFLTASGKIDAVNSANLSTRMMGFIEDIHVNVGDKVNKGRLLISINNTDLQAKRAQVNAGITEAEAAYNNAKKDYERFKALYEEQSASQKEMDDQTARFEMAKARLEAAKQMKNEVNSQFAYVNIRAPFSGVITNKFAEEGTMANPGQPLLAIEAPGKFEVMARVPESEISRIKTGTKVDVIIKSIDKTVEGTVTEVSTSARNTGGQYMVKVALEDTEAEVLSGMYATVRFPIEKKETTTKAVMIPKEAIITRGDLKGVYTVSAQNTAMLRWLRLGRTYGDRVEVLSGLSPEEAYIVSAEGKLFNGAKVTVKE</sequence>
<dbReference type="PROSITE" id="PS51257">
    <property type="entry name" value="PROKAR_LIPOPROTEIN"/>
    <property type="match status" value="1"/>
</dbReference>
<feature type="coiled-coil region" evidence="2">
    <location>
        <begin position="108"/>
        <end position="166"/>
    </location>
</feature>
<name>A0ABW3IDD9_9FLAO</name>
<feature type="domain" description="CzcB-like barrel-sandwich hybrid" evidence="5">
    <location>
        <begin position="62"/>
        <end position="191"/>
    </location>
</feature>
<keyword evidence="7" id="KW-1185">Reference proteome</keyword>
<dbReference type="Proteomes" id="UP001597100">
    <property type="component" value="Unassembled WGS sequence"/>
</dbReference>
<feature type="signal peptide" evidence="3">
    <location>
        <begin position="1"/>
        <end position="21"/>
    </location>
</feature>
<evidence type="ECO:0000256" key="3">
    <source>
        <dbReference type="SAM" id="SignalP"/>
    </source>
</evidence>
<evidence type="ECO:0000259" key="4">
    <source>
        <dbReference type="Pfam" id="PF25954"/>
    </source>
</evidence>
<dbReference type="InterPro" id="IPR058647">
    <property type="entry name" value="BSH_CzcB-like"/>
</dbReference>
<keyword evidence="3" id="KW-0732">Signal</keyword>
<dbReference type="PANTHER" id="PTHR30469:SF15">
    <property type="entry name" value="HLYD FAMILY OF SECRETION PROTEINS"/>
    <property type="match status" value="1"/>
</dbReference>
<dbReference type="SUPFAM" id="SSF111369">
    <property type="entry name" value="HlyD-like secretion proteins"/>
    <property type="match status" value="1"/>
</dbReference>
<dbReference type="Gene3D" id="1.10.287.470">
    <property type="entry name" value="Helix hairpin bin"/>
    <property type="match status" value="1"/>
</dbReference>
<dbReference type="NCBIfam" id="TIGR01730">
    <property type="entry name" value="RND_mfp"/>
    <property type="match status" value="1"/>
</dbReference>
<proteinExistence type="inferred from homology"/>